<dbReference type="PROSITE" id="PS51285">
    <property type="entry name" value="AGC_KINASE_CTER"/>
    <property type="match status" value="1"/>
</dbReference>
<evidence type="ECO:0000256" key="14">
    <source>
        <dbReference type="PIRSR" id="PIRSR000559-2"/>
    </source>
</evidence>
<keyword evidence="20" id="KW-1185">Reference proteome</keyword>
<feature type="active site" description="Proton acceptor" evidence="13">
    <location>
        <position position="487"/>
    </location>
</feature>
<reference evidence="19 20" key="1">
    <citation type="journal article" date="2024" name="Ann. Entomol. Soc. Am.">
        <title>Genomic analyses of the southern and eastern yellowjacket wasps (Hymenoptera: Vespidae) reveal evolutionary signatures of social life.</title>
        <authorList>
            <person name="Catto M.A."/>
            <person name="Caine P.B."/>
            <person name="Orr S.E."/>
            <person name="Hunt B.G."/>
            <person name="Goodisman M.A.D."/>
        </authorList>
    </citation>
    <scope>NUCLEOTIDE SEQUENCE [LARGE SCALE GENOMIC DNA]</scope>
    <source>
        <strain evidence="19">233</strain>
        <tissue evidence="19">Head and thorax</tissue>
    </source>
</reference>
<comment type="similarity">
    <text evidence="1 12">Belongs to the protein kinase superfamily. AGC Ser/Thr protein kinase family. cGMP subfamily.</text>
</comment>
<feature type="domain" description="AGC-kinase C-terminal" evidence="18">
    <location>
        <begin position="622"/>
        <end position="672"/>
    </location>
</feature>
<dbReference type="GO" id="GO:0030553">
    <property type="term" value="F:cGMP binding"/>
    <property type="evidence" value="ECO:0007669"/>
    <property type="project" value="UniProtKB-KW"/>
</dbReference>
<dbReference type="GO" id="GO:0005524">
    <property type="term" value="F:ATP binding"/>
    <property type="evidence" value="ECO:0007669"/>
    <property type="project" value="UniProtKB-UniRule"/>
</dbReference>
<dbReference type="Proteomes" id="UP001607302">
    <property type="component" value="Unassembled WGS sequence"/>
</dbReference>
<keyword evidence="5 12" id="KW-0808">Transferase</keyword>
<feature type="binding site" evidence="14 15">
    <location>
        <position position="374"/>
    </location>
    <ligand>
        <name>ATP</name>
        <dbReference type="ChEBI" id="CHEBI:30616"/>
    </ligand>
</feature>
<evidence type="ECO:0000256" key="6">
    <source>
        <dbReference type="ARBA" id="ARBA00022741"/>
    </source>
</evidence>
<comment type="caution">
    <text evidence="19">The sequence shown here is derived from an EMBL/GenBank/DDBJ whole genome shotgun (WGS) entry which is preliminary data.</text>
</comment>
<dbReference type="SMART" id="SM00220">
    <property type="entry name" value="S_TKc"/>
    <property type="match status" value="1"/>
</dbReference>
<dbReference type="PROSITE" id="PS00108">
    <property type="entry name" value="PROTEIN_KINASE_ST"/>
    <property type="match status" value="1"/>
</dbReference>
<dbReference type="InterPro" id="IPR002374">
    <property type="entry name" value="cGMP_dep_kinase"/>
</dbReference>
<evidence type="ECO:0000256" key="11">
    <source>
        <dbReference type="ARBA" id="ARBA00047462"/>
    </source>
</evidence>
<name>A0ABD2AM85_VESSQ</name>
<evidence type="ECO:0000256" key="7">
    <source>
        <dbReference type="ARBA" id="ARBA00022777"/>
    </source>
</evidence>
<dbReference type="Gene3D" id="1.10.510.10">
    <property type="entry name" value="Transferase(Phosphotransferase) domain 1"/>
    <property type="match status" value="1"/>
</dbReference>
<dbReference type="InterPro" id="IPR000961">
    <property type="entry name" value="AGC-kinase_C"/>
</dbReference>
<dbReference type="GO" id="GO:0004692">
    <property type="term" value="F:cGMP-dependent protein kinase activity"/>
    <property type="evidence" value="ECO:0007669"/>
    <property type="project" value="UniProtKB-EC"/>
</dbReference>
<dbReference type="PROSITE" id="PS50011">
    <property type="entry name" value="PROTEIN_KINASE_DOM"/>
    <property type="match status" value="1"/>
</dbReference>
<evidence type="ECO:0000256" key="1">
    <source>
        <dbReference type="ARBA" id="ARBA00006352"/>
    </source>
</evidence>
<evidence type="ECO:0000259" key="17">
    <source>
        <dbReference type="PROSITE" id="PS50042"/>
    </source>
</evidence>
<dbReference type="PIRSF" id="PIRSF000559">
    <property type="entry name" value="cGMP-dep_kinase"/>
    <property type="match status" value="1"/>
</dbReference>
<dbReference type="InterPro" id="IPR000719">
    <property type="entry name" value="Prot_kinase_dom"/>
</dbReference>
<dbReference type="CDD" id="cd00038">
    <property type="entry name" value="CAP_ED"/>
    <property type="match status" value="2"/>
</dbReference>
<evidence type="ECO:0000256" key="8">
    <source>
        <dbReference type="ARBA" id="ARBA00022840"/>
    </source>
</evidence>
<keyword evidence="4 12" id="KW-0140">cGMP</keyword>
<comment type="catalytic activity">
    <reaction evidence="10 12">
        <text>L-threonyl-[protein] + ATP = O-phospho-L-threonyl-[protein] + ADP + H(+)</text>
        <dbReference type="Rhea" id="RHEA:46608"/>
        <dbReference type="Rhea" id="RHEA-COMP:11060"/>
        <dbReference type="Rhea" id="RHEA-COMP:11605"/>
        <dbReference type="ChEBI" id="CHEBI:15378"/>
        <dbReference type="ChEBI" id="CHEBI:30013"/>
        <dbReference type="ChEBI" id="CHEBI:30616"/>
        <dbReference type="ChEBI" id="CHEBI:61977"/>
        <dbReference type="ChEBI" id="CHEBI:456216"/>
        <dbReference type="EC" id="2.7.11.12"/>
    </reaction>
</comment>
<dbReference type="Pfam" id="PF00027">
    <property type="entry name" value="cNMP_binding"/>
    <property type="match status" value="2"/>
</dbReference>
<evidence type="ECO:0000256" key="13">
    <source>
        <dbReference type="PIRSR" id="PIRSR000559-1"/>
    </source>
</evidence>
<dbReference type="InterPro" id="IPR018490">
    <property type="entry name" value="cNMP-bd_dom_sf"/>
</dbReference>
<dbReference type="PROSITE" id="PS00107">
    <property type="entry name" value="PROTEIN_KINASE_ATP"/>
    <property type="match status" value="1"/>
</dbReference>
<dbReference type="InterPro" id="IPR000595">
    <property type="entry name" value="cNMP-bd_dom"/>
</dbReference>
<dbReference type="SUPFAM" id="SSF56112">
    <property type="entry name" value="Protein kinase-like (PK-like)"/>
    <property type="match status" value="1"/>
</dbReference>
<sequence>MSLKNFRSGFTVKLRKEKQPSKTTSGQDSIEEDCYRETTKLRKHAVVGELEETKTAISTYEKSSRSRELITLAISQNKFLGNLRKVDIEQLASAMRPQEVLPNTRLINEGEIGEARREVGSHLYVSEKGTFEIYVGKTYYGKFGAGVAFGELALLYNTKRLCSIDVQSNGKVWVLDRKSFTTIIWRSMRESTEYNLQLLRQIEILKELPEEVLSKMSDLIVVEFFRGNTHIFREGEPGEKFYIVNGGNVKITKKKSYGADDELIILEKGDYFGEKALYGDESRRQANAIALPPGAECYTIDRQSFINYLGELGSIKNKIWKVNRKPAVKDNWKEEFKNLTLADMEIEGTIGKGGYGRVELVTVESMSNISFARKKVRKNMITKMKLQKLIYNEKYSLMACDSPFICRYLSRRGKKKEENVNCRFSRLLRTFKDKRYLYFLMEVCLGGDLRTALQRNVRFASSDAKFVVACIVEGIDHLHSLGIIYRDLKPENILFDQNGYVKLTDLGSSKFIGPYKTMTYVGTIEYLAPEIIQSLGYNRAADYWSLGIVIYELLLGWTPFQAINEVEVGNNIIAGIETVEMPKILSHSAKDIIQRLLKADPTKRLGYLRNGATDVRHHRWFKDINWRSLQNLSMSSPVKPTVKHRLDRRNFERYPIDRDVAPLDFSDWDENF</sequence>
<evidence type="ECO:0000256" key="9">
    <source>
        <dbReference type="ARBA" id="ARBA00022992"/>
    </source>
</evidence>
<keyword evidence="9 12" id="KW-0142">cGMP-binding</keyword>
<evidence type="ECO:0000259" key="16">
    <source>
        <dbReference type="PROSITE" id="PS50011"/>
    </source>
</evidence>
<evidence type="ECO:0000313" key="19">
    <source>
        <dbReference type="EMBL" id="KAL2720970.1"/>
    </source>
</evidence>
<dbReference type="InterPro" id="IPR018488">
    <property type="entry name" value="cNMP-bd_CS"/>
</dbReference>
<dbReference type="InterPro" id="IPR017441">
    <property type="entry name" value="Protein_kinase_ATP_BS"/>
</dbReference>
<dbReference type="Gene3D" id="2.60.120.10">
    <property type="entry name" value="Jelly Rolls"/>
    <property type="match status" value="2"/>
</dbReference>
<dbReference type="PROSITE" id="PS50042">
    <property type="entry name" value="CNMP_BINDING_3"/>
    <property type="match status" value="2"/>
</dbReference>
<comment type="catalytic activity">
    <reaction evidence="11">
        <text>L-seryl-[protein] + ATP = O-phospho-L-seryl-[protein] + ADP + H(+)</text>
        <dbReference type="Rhea" id="RHEA:17989"/>
        <dbReference type="Rhea" id="RHEA-COMP:9863"/>
        <dbReference type="Rhea" id="RHEA-COMP:11604"/>
        <dbReference type="ChEBI" id="CHEBI:15378"/>
        <dbReference type="ChEBI" id="CHEBI:29999"/>
        <dbReference type="ChEBI" id="CHEBI:30616"/>
        <dbReference type="ChEBI" id="CHEBI:83421"/>
        <dbReference type="ChEBI" id="CHEBI:456216"/>
        <dbReference type="EC" id="2.7.11.12"/>
    </reaction>
</comment>
<dbReference type="AlphaFoldDB" id="A0ABD2AM85"/>
<feature type="domain" description="Cyclic nucleotide-binding" evidence="17">
    <location>
        <begin position="79"/>
        <end position="201"/>
    </location>
</feature>
<keyword evidence="3 12" id="KW-0723">Serine/threonine-protein kinase</keyword>
<dbReference type="EMBL" id="JAUDFV010000144">
    <property type="protein sequence ID" value="KAL2720970.1"/>
    <property type="molecule type" value="Genomic_DNA"/>
</dbReference>
<dbReference type="SUPFAM" id="SSF51206">
    <property type="entry name" value="cAMP-binding domain-like"/>
    <property type="match status" value="2"/>
</dbReference>
<keyword evidence="6 12" id="KW-0547">Nucleotide-binding</keyword>
<evidence type="ECO:0000256" key="15">
    <source>
        <dbReference type="PROSITE-ProRule" id="PRU10141"/>
    </source>
</evidence>
<dbReference type="PRINTS" id="PR00104">
    <property type="entry name" value="CGMPKINASE"/>
</dbReference>
<evidence type="ECO:0000256" key="2">
    <source>
        <dbReference type="ARBA" id="ARBA00012428"/>
    </source>
</evidence>
<dbReference type="InterPro" id="IPR011009">
    <property type="entry name" value="Kinase-like_dom_sf"/>
</dbReference>
<dbReference type="InterPro" id="IPR008271">
    <property type="entry name" value="Ser/Thr_kinase_AS"/>
</dbReference>
<evidence type="ECO:0000259" key="18">
    <source>
        <dbReference type="PROSITE" id="PS51285"/>
    </source>
</evidence>
<accession>A0ABD2AM85</accession>
<dbReference type="FunFam" id="1.10.510.10:FF:000465">
    <property type="entry name" value="Non-specific serine/threonine protein kinase"/>
    <property type="match status" value="1"/>
</dbReference>
<protein>
    <recommendedName>
        <fullName evidence="2 12">cGMP-dependent protein kinase</fullName>
        <ecNumber evidence="2 12">2.7.11.12</ecNumber>
    </recommendedName>
</protein>
<keyword evidence="8 12" id="KW-0067">ATP-binding</keyword>
<feature type="domain" description="Cyclic nucleotide-binding" evidence="17">
    <location>
        <begin position="204"/>
        <end position="318"/>
    </location>
</feature>
<gene>
    <name evidence="19" type="ORF">V1478_010016</name>
</gene>
<dbReference type="InterPro" id="IPR014710">
    <property type="entry name" value="RmlC-like_jellyroll"/>
</dbReference>
<keyword evidence="7 12" id="KW-0418">Kinase</keyword>
<feature type="domain" description="Protein kinase" evidence="16">
    <location>
        <begin position="344"/>
        <end position="621"/>
    </location>
</feature>
<proteinExistence type="inferred from homology"/>
<evidence type="ECO:0000256" key="12">
    <source>
        <dbReference type="PIRNR" id="PIRNR000559"/>
    </source>
</evidence>
<dbReference type="SMART" id="SM00100">
    <property type="entry name" value="cNMP"/>
    <property type="match status" value="2"/>
</dbReference>
<dbReference type="PROSITE" id="PS00889">
    <property type="entry name" value="CNMP_BINDING_2"/>
    <property type="match status" value="1"/>
</dbReference>
<evidence type="ECO:0000313" key="20">
    <source>
        <dbReference type="Proteomes" id="UP001607302"/>
    </source>
</evidence>
<dbReference type="PANTHER" id="PTHR24353:SF144">
    <property type="match status" value="1"/>
</dbReference>
<dbReference type="Pfam" id="PF00069">
    <property type="entry name" value="Pkinase"/>
    <property type="match status" value="1"/>
</dbReference>
<organism evidence="19 20">
    <name type="scientific">Vespula squamosa</name>
    <name type="common">Southern yellow jacket</name>
    <name type="synonym">Wasp</name>
    <dbReference type="NCBI Taxonomy" id="30214"/>
    <lineage>
        <taxon>Eukaryota</taxon>
        <taxon>Metazoa</taxon>
        <taxon>Ecdysozoa</taxon>
        <taxon>Arthropoda</taxon>
        <taxon>Hexapoda</taxon>
        <taxon>Insecta</taxon>
        <taxon>Pterygota</taxon>
        <taxon>Neoptera</taxon>
        <taxon>Endopterygota</taxon>
        <taxon>Hymenoptera</taxon>
        <taxon>Apocrita</taxon>
        <taxon>Aculeata</taxon>
        <taxon>Vespoidea</taxon>
        <taxon>Vespidae</taxon>
        <taxon>Vespinae</taxon>
        <taxon>Vespula</taxon>
    </lineage>
</organism>
<evidence type="ECO:0000256" key="5">
    <source>
        <dbReference type="ARBA" id="ARBA00022679"/>
    </source>
</evidence>
<evidence type="ECO:0000256" key="4">
    <source>
        <dbReference type="ARBA" id="ARBA00022535"/>
    </source>
</evidence>
<evidence type="ECO:0000256" key="10">
    <source>
        <dbReference type="ARBA" id="ARBA00047298"/>
    </source>
</evidence>
<dbReference type="Gene3D" id="3.30.200.20">
    <property type="entry name" value="Phosphorylase Kinase, domain 1"/>
    <property type="match status" value="1"/>
</dbReference>
<evidence type="ECO:0000256" key="3">
    <source>
        <dbReference type="ARBA" id="ARBA00022527"/>
    </source>
</evidence>
<dbReference type="PANTHER" id="PTHR24353">
    <property type="entry name" value="CYCLIC NUCLEOTIDE-DEPENDENT PROTEIN KINASE"/>
    <property type="match status" value="1"/>
</dbReference>
<dbReference type="EC" id="2.7.11.12" evidence="2 12"/>